<dbReference type="CDD" id="cd00201">
    <property type="entry name" value="WW"/>
    <property type="match status" value="1"/>
</dbReference>
<accession>A0AAW0ZED5</accession>
<dbReference type="InterPro" id="IPR001202">
    <property type="entry name" value="WW_dom"/>
</dbReference>
<protein>
    <recommendedName>
        <fullName evidence="4">WW domain-containing protein</fullName>
    </recommendedName>
</protein>
<dbReference type="SUPFAM" id="SSF51045">
    <property type="entry name" value="WW domain"/>
    <property type="match status" value="1"/>
</dbReference>
<comment type="caution">
    <text evidence="2">The sequence shown here is derived from an EMBL/GenBank/DDBJ whole genome shotgun (WGS) entry which is preliminary data.</text>
</comment>
<reference evidence="2 3" key="1">
    <citation type="submission" date="2024-05" db="EMBL/GenBank/DDBJ databases">
        <title>The nuclear and mitochondrial genome assemblies of Tetragonisca angustula (Apidae: Meliponini), a tiny yet remarkable pollinator in the Neotropics.</title>
        <authorList>
            <person name="Ferrari R."/>
            <person name="Ricardo P.C."/>
            <person name="Dias F.C."/>
            <person name="Araujo N.S."/>
            <person name="Soares D.O."/>
            <person name="Zhou Q.-S."/>
            <person name="Zhu C.-D."/>
            <person name="Coutinho L."/>
            <person name="Airas M.C."/>
            <person name="Batista T.M."/>
        </authorList>
    </citation>
    <scope>NUCLEOTIDE SEQUENCE [LARGE SCALE GENOMIC DNA]</scope>
    <source>
        <strain evidence="2">ASF017062</strain>
        <tissue evidence="2">Abdomen</tissue>
    </source>
</reference>
<dbReference type="AlphaFoldDB" id="A0AAW0ZED5"/>
<dbReference type="InterPro" id="IPR036020">
    <property type="entry name" value="WW_dom_sf"/>
</dbReference>
<evidence type="ECO:0008006" key="4">
    <source>
        <dbReference type="Google" id="ProtNLM"/>
    </source>
</evidence>
<evidence type="ECO:0000256" key="1">
    <source>
        <dbReference type="SAM" id="MobiDB-lite"/>
    </source>
</evidence>
<gene>
    <name evidence="2" type="ORF">QLX08_010623</name>
</gene>
<keyword evidence="3" id="KW-1185">Reference proteome</keyword>
<organism evidence="2 3">
    <name type="scientific">Tetragonisca angustula</name>
    <dbReference type="NCBI Taxonomy" id="166442"/>
    <lineage>
        <taxon>Eukaryota</taxon>
        <taxon>Metazoa</taxon>
        <taxon>Ecdysozoa</taxon>
        <taxon>Arthropoda</taxon>
        <taxon>Hexapoda</taxon>
        <taxon>Insecta</taxon>
        <taxon>Pterygota</taxon>
        <taxon>Neoptera</taxon>
        <taxon>Endopterygota</taxon>
        <taxon>Hymenoptera</taxon>
        <taxon>Apocrita</taxon>
        <taxon>Aculeata</taxon>
        <taxon>Apoidea</taxon>
        <taxon>Anthophila</taxon>
        <taxon>Apidae</taxon>
        <taxon>Tetragonisca</taxon>
    </lineage>
</organism>
<evidence type="ECO:0000313" key="2">
    <source>
        <dbReference type="EMBL" id="KAK9294943.1"/>
    </source>
</evidence>
<feature type="compositionally biased region" description="Low complexity" evidence="1">
    <location>
        <begin position="313"/>
        <end position="345"/>
    </location>
</feature>
<dbReference type="Proteomes" id="UP001432146">
    <property type="component" value="Unassembled WGS sequence"/>
</dbReference>
<dbReference type="EMBL" id="JAWNGG020000296">
    <property type="protein sequence ID" value="KAK9294943.1"/>
    <property type="molecule type" value="Genomic_DNA"/>
</dbReference>
<sequence length="345" mass="39851">MNCEFGNFQETYDWIECKSIQFPGKVYFFNLRTRYSTWFRPVPTDVQLQHYDKKPKTYNNDFASDVDNSIILSSEDEKKGSSYMNKKKVINKKHVITKKDKEKMYKKGTCENSKIFTRSPYELRPTTTINYFNSNEYIDNMSYISKDLHIKNNYSKLQDFYFREKEVYNHFNKSIVLNSHKSSILKNKMIVTKKNEQSPSKNDKFISTLNVRNITSSCMLKEKSQKNQNAKKRKETQLKESKLESSKIIGEMYDKVVNVNDSVKLKLPPGVKITKLSDSSTTLSSWNDNDKNVQLAVPNNFEIPDANLHINLSESDSSSTSCSCSTCSTSSDTNSTSTSDISEKE</sequence>
<name>A0AAW0ZED5_9HYME</name>
<feature type="region of interest" description="Disordered" evidence="1">
    <location>
        <begin position="312"/>
        <end position="345"/>
    </location>
</feature>
<proteinExistence type="predicted"/>
<evidence type="ECO:0000313" key="3">
    <source>
        <dbReference type="Proteomes" id="UP001432146"/>
    </source>
</evidence>